<dbReference type="NCBIfam" id="TIGR01375">
    <property type="entry name" value="soxG"/>
    <property type="match status" value="1"/>
</dbReference>
<dbReference type="AlphaFoldDB" id="A0A6L7F1X0"/>
<dbReference type="EMBL" id="WUEK01000010">
    <property type="protein sequence ID" value="MXG91021.1"/>
    <property type="molecule type" value="Genomic_DNA"/>
</dbReference>
<keyword evidence="2" id="KW-1185">Reference proteome</keyword>
<protein>
    <submittedName>
        <fullName evidence="1">Sarcosine oxidase subunit gamma family protein</fullName>
    </submittedName>
</protein>
<reference evidence="1 2" key="1">
    <citation type="submission" date="2019-12" db="EMBL/GenBank/DDBJ databases">
        <authorList>
            <person name="Kun Z."/>
        </authorList>
    </citation>
    <scope>NUCLEOTIDE SEQUENCE [LARGE SCALE GENOMIC DNA]</scope>
    <source>
        <strain evidence="1 2">YIM 123512</strain>
    </source>
</reference>
<name>A0A6L7F1X0_9ACTN</name>
<dbReference type="Proteomes" id="UP000473325">
    <property type="component" value="Unassembled WGS sequence"/>
</dbReference>
<dbReference type="InterPro" id="IPR027266">
    <property type="entry name" value="TrmE/GcvT-like"/>
</dbReference>
<accession>A0A6L7F1X0</accession>
<evidence type="ECO:0000313" key="1">
    <source>
        <dbReference type="EMBL" id="MXG91021.1"/>
    </source>
</evidence>
<dbReference type="InterPro" id="IPR006280">
    <property type="entry name" value="SoxG_het"/>
</dbReference>
<evidence type="ECO:0000313" key="2">
    <source>
        <dbReference type="Proteomes" id="UP000473325"/>
    </source>
</evidence>
<dbReference type="SUPFAM" id="SSF103025">
    <property type="entry name" value="Folate-binding domain"/>
    <property type="match status" value="1"/>
</dbReference>
<proteinExistence type="predicted"/>
<gene>
    <name evidence="1" type="primary">soxG</name>
    <name evidence="1" type="ORF">GRQ65_15845</name>
</gene>
<comment type="caution">
    <text evidence="1">The sequence shown here is derived from an EMBL/GenBank/DDBJ whole genome shotgun (WGS) entry which is preliminary data.</text>
</comment>
<dbReference type="Gene3D" id="3.30.70.1520">
    <property type="entry name" value="Heterotetrameric sarcosine oxidase"/>
    <property type="match status" value="1"/>
</dbReference>
<dbReference type="Pfam" id="PF04268">
    <property type="entry name" value="SoxG"/>
    <property type="match status" value="1"/>
</dbReference>
<dbReference type="Gene3D" id="3.30.1360.120">
    <property type="entry name" value="Probable tRNA modification gtpase trme, domain 1"/>
    <property type="match status" value="1"/>
</dbReference>
<dbReference type="InterPro" id="IPR007375">
    <property type="entry name" value="SoxG"/>
</dbReference>
<dbReference type="GO" id="GO:0008115">
    <property type="term" value="F:sarcosine oxidase activity"/>
    <property type="evidence" value="ECO:0007669"/>
    <property type="project" value="InterPro"/>
</dbReference>
<dbReference type="RefSeq" id="WP_160878958.1">
    <property type="nucleotide sequence ID" value="NZ_WUEK01000010.1"/>
</dbReference>
<organism evidence="1 2">
    <name type="scientific">Nocardioides flavescens</name>
    <dbReference type="NCBI Taxonomy" id="2691959"/>
    <lineage>
        <taxon>Bacteria</taxon>
        <taxon>Bacillati</taxon>
        <taxon>Actinomycetota</taxon>
        <taxon>Actinomycetes</taxon>
        <taxon>Propionibacteriales</taxon>
        <taxon>Nocardioidaceae</taxon>
        <taxon>Nocardioides</taxon>
    </lineage>
</organism>
<sequence>MADSILDTTSGPVELRRSPLAATAAGVAEAGAGGGGVRLAERPFTTMVGLRVVPGSTAADAIGAVLGAPLPAGVGEVTGEGDHRTLWLGPDEWLVVSDGSREELLSRLRAAAEGPGVAIVDVSANRTVLELEGPAARSVLDKGCPADLHPRAFGAGRAITTTLARVPVLLWQTGEQTYRLLPRSSYAEYVAAWLLDAAQEFLEPVG</sequence>
<dbReference type="GO" id="GO:1901053">
    <property type="term" value="P:sarcosine catabolic process"/>
    <property type="evidence" value="ECO:0007669"/>
    <property type="project" value="InterPro"/>
</dbReference>